<protein>
    <recommendedName>
        <fullName evidence="1">ER-bound oxygenase mpaB/mpaB'/Rubber oxygenase catalytic domain-containing protein</fullName>
    </recommendedName>
</protein>
<name>A0AA97CZK7_9ACTN</name>
<dbReference type="PANTHER" id="PTHR37539:SF1">
    <property type="entry name" value="ER-BOUND OXYGENASE MPAB_MPAB'_RUBBER OXYGENASE CATALYTIC DOMAIN-CONTAINING PROTEIN"/>
    <property type="match status" value="1"/>
</dbReference>
<dbReference type="EMBL" id="CP128986">
    <property type="protein sequence ID" value="WOC14060.1"/>
    <property type="molecule type" value="Genomic_DNA"/>
</dbReference>
<feature type="domain" description="ER-bound oxygenase mpaB/mpaB'/Rubber oxygenase catalytic" evidence="1">
    <location>
        <begin position="130"/>
        <end position="344"/>
    </location>
</feature>
<evidence type="ECO:0000313" key="2">
    <source>
        <dbReference type="EMBL" id="WOC14060.1"/>
    </source>
</evidence>
<dbReference type="RefSeq" id="WP_420039827.1">
    <property type="nucleotide sequence ID" value="NZ_CP128986.1"/>
</dbReference>
<dbReference type="InterPro" id="IPR018713">
    <property type="entry name" value="MPAB/Lcp_cat_dom"/>
</dbReference>
<dbReference type="Pfam" id="PF09995">
    <property type="entry name" value="MPAB_Lcp_cat"/>
    <property type="match status" value="1"/>
</dbReference>
<gene>
    <name evidence="2" type="ORF">MP11Mi_31720</name>
</gene>
<reference evidence="2" key="1">
    <citation type="submission" date="2023-06" db="EMBL/GenBank/DDBJ databases">
        <title>Gordonia sp. nov. and Pseudochrobactrum sp. nov., two species isolated from the burying beetle Nicrophorus vespilloides.</title>
        <authorList>
            <person name="Poehlein A."/>
            <person name="Guzman J."/>
            <person name="Daniel R."/>
            <person name="Vilcinskas A."/>
        </authorList>
    </citation>
    <scope>NUCLEOTIDE SEQUENCE</scope>
    <source>
        <strain evidence="2">MP11Mi</strain>
    </source>
</reference>
<sequence length="405" mass="44361">MSAGIPRRHPNSPQRVPVGVAGFARILRIRPVSEAEFARIGEALTEGDPPMDHVVDEMVKGAGIRSVRPMFEQALESGIDAVPNAPEYLRAFFAAVEQTPDWVDHRTLEVAARAMNSGGADGLYVARDVALVGGYAFSGFNQTLLRTGALEKGSNARFAETSQWALDVIEDGGLHARGSGYRSTLRVRFIHSLVRRHVAGMDDWDAEEWGLPINQADMAATIVGALIAPMVGGLAMGLFNTPHEYQAVAHLTRYVGWLMGVADEFLPVDFRDGIRILHHTSAALSTPDGTSAQLARPMAEDPLSWHYPRFQALRRRVARSQHLSVSAFFLGRSAMRTLGLPTRTLPWYPILRIPVNSLRSFLKLLPGGSVRASARGRAEQQRFMHTMADNPVTIGHTTHLSQHAA</sequence>
<proteinExistence type="predicted"/>
<dbReference type="InterPro" id="IPR037473">
    <property type="entry name" value="Lcp-like"/>
</dbReference>
<accession>A0AA97CZK7</accession>
<dbReference type="PANTHER" id="PTHR37539">
    <property type="entry name" value="SECRETED PROTEIN-RELATED"/>
    <property type="match status" value="1"/>
</dbReference>
<dbReference type="GO" id="GO:0016491">
    <property type="term" value="F:oxidoreductase activity"/>
    <property type="evidence" value="ECO:0007669"/>
    <property type="project" value="InterPro"/>
</dbReference>
<evidence type="ECO:0000259" key="1">
    <source>
        <dbReference type="Pfam" id="PF09995"/>
    </source>
</evidence>
<dbReference type="AlphaFoldDB" id="A0AA97CZK7"/>
<organism evidence="2">
    <name type="scientific">Gordonia sp. MP11Mi</name>
    <dbReference type="NCBI Taxonomy" id="3022769"/>
    <lineage>
        <taxon>Bacteria</taxon>
        <taxon>Bacillati</taxon>
        <taxon>Actinomycetota</taxon>
        <taxon>Actinomycetes</taxon>
        <taxon>Mycobacteriales</taxon>
        <taxon>Gordoniaceae</taxon>
        <taxon>Gordonia</taxon>
    </lineage>
</organism>